<evidence type="ECO:0000313" key="2">
    <source>
        <dbReference type="EMBL" id="KAG4410535.1"/>
    </source>
</evidence>
<dbReference type="Pfam" id="PF06985">
    <property type="entry name" value="HET"/>
    <property type="match status" value="1"/>
</dbReference>
<dbReference type="Proteomes" id="UP000664132">
    <property type="component" value="Unassembled WGS sequence"/>
</dbReference>
<dbReference type="OrthoDB" id="5428863at2759"/>
<proteinExistence type="predicted"/>
<gene>
    <name evidence="2" type="ORF">IFR04_016331</name>
</gene>
<dbReference type="PANTHER" id="PTHR33112:SF1">
    <property type="entry name" value="HETEROKARYON INCOMPATIBILITY DOMAIN-CONTAINING PROTEIN"/>
    <property type="match status" value="1"/>
</dbReference>
<dbReference type="EMBL" id="JAFJYH010000681">
    <property type="protein sequence ID" value="KAG4410535.1"/>
    <property type="molecule type" value="Genomic_DNA"/>
</dbReference>
<reference evidence="2" key="1">
    <citation type="submission" date="2021-02" db="EMBL/GenBank/DDBJ databases">
        <title>Genome sequence Cadophora malorum strain M34.</title>
        <authorList>
            <person name="Stefanovic E."/>
            <person name="Vu D."/>
            <person name="Scully C."/>
            <person name="Dijksterhuis J."/>
            <person name="Roader J."/>
            <person name="Houbraken J."/>
        </authorList>
    </citation>
    <scope>NUCLEOTIDE SEQUENCE</scope>
    <source>
        <strain evidence="2">M34</strain>
    </source>
</reference>
<accession>A0A8H7SXD8</accession>
<keyword evidence="3" id="KW-1185">Reference proteome</keyword>
<evidence type="ECO:0000259" key="1">
    <source>
        <dbReference type="Pfam" id="PF06985"/>
    </source>
</evidence>
<name>A0A8H7SXD8_9HELO</name>
<dbReference type="InterPro" id="IPR010730">
    <property type="entry name" value="HET"/>
</dbReference>
<comment type="caution">
    <text evidence="2">The sequence shown here is derived from an EMBL/GenBank/DDBJ whole genome shotgun (WGS) entry which is preliminary data.</text>
</comment>
<sequence length="256" mass="28906">MGWSSVNTNMLQILAKHSQFSGRYIVSQPSGIKGPVQMIRAKIEQYETVKNWINLCQVMHTKVCMINGPSTVRYQKLIDCQTRTLVPAKDHPYVALSYVWGSIPDIFKFTDVSEQLPTKIPRTIEDAITVTQKLDFRYLWVDRYCINQQPDDEQGDKEKAYQFRNMDLIYMNAELTIIAAAGSNPNYGLPGVGHQKRKSPHLTTCTRIGKHFLITTADTPTTSIRGTKWDARGKLDASGGFTISKAIGVHRRANVL</sequence>
<feature type="domain" description="Heterokaryon incompatibility" evidence="1">
    <location>
        <begin position="93"/>
        <end position="233"/>
    </location>
</feature>
<dbReference type="PANTHER" id="PTHR33112">
    <property type="entry name" value="DOMAIN PROTEIN, PUTATIVE-RELATED"/>
    <property type="match status" value="1"/>
</dbReference>
<protein>
    <recommendedName>
        <fullName evidence="1">Heterokaryon incompatibility domain-containing protein</fullName>
    </recommendedName>
</protein>
<evidence type="ECO:0000313" key="3">
    <source>
        <dbReference type="Proteomes" id="UP000664132"/>
    </source>
</evidence>
<dbReference type="AlphaFoldDB" id="A0A8H7SXD8"/>
<organism evidence="2 3">
    <name type="scientific">Cadophora malorum</name>
    <dbReference type="NCBI Taxonomy" id="108018"/>
    <lineage>
        <taxon>Eukaryota</taxon>
        <taxon>Fungi</taxon>
        <taxon>Dikarya</taxon>
        <taxon>Ascomycota</taxon>
        <taxon>Pezizomycotina</taxon>
        <taxon>Leotiomycetes</taxon>
        <taxon>Helotiales</taxon>
        <taxon>Ploettnerulaceae</taxon>
        <taxon>Cadophora</taxon>
    </lineage>
</organism>